<protein>
    <recommendedName>
        <fullName evidence="7">Zn(2)-C6 fungal-type domain-containing protein</fullName>
    </recommendedName>
</protein>
<evidence type="ECO:0000256" key="3">
    <source>
        <dbReference type="ARBA" id="ARBA00023125"/>
    </source>
</evidence>
<feature type="compositionally biased region" description="Polar residues" evidence="6">
    <location>
        <begin position="1"/>
        <end position="27"/>
    </location>
</feature>
<feature type="region of interest" description="Disordered" evidence="6">
    <location>
        <begin position="1"/>
        <end position="34"/>
    </location>
</feature>
<reference evidence="9" key="1">
    <citation type="submission" date="2016-03" db="EMBL/GenBank/DDBJ databases">
        <authorList>
            <person name="Guldener U."/>
        </authorList>
    </citation>
    <scope>NUCLEOTIDE SEQUENCE [LARGE SCALE GENOMIC DNA]</scope>
</reference>
<dbReference type="GO" id="GO:0008270">
    <property type="term" value="F:zinc ion binding"/>
    <property type="evidence" value="ECO:0007669"/>
    <property type="project" value="InterPro"/>
</dbReference>
<sequence>MSPGSNSVSRTQEEISSPLISMNQGKHTSGAIPEPGLSQVIMRACISCARAKAKCVPGSVSAGSCERCSRLRRPCEPAAPRVPSKPRKRKAVEFDRISKSHVEKLEERLDGIVTLLKASKDPATQATEIESRSAPSTPNVTQSCWNSSEQTSLSNPVGNTSESAEGWDERLLRGGTIRQRFALIGFYNPSIDPPIKASQPKFDITGVNFGAEDPKDLLHIFKHEMNPNFPFISIPDSVSADELRVDQPSLFTAVMAVTSRDSSHQMVLGRILIQQFADRIVVKGERNMDVLLAILTYAGWCYHHFFNLPQLTSLISLATTLVNDLRLMRTPLEDSRGVFDAAVRESANAKDQCSGEFLRPTDALPGLIENCRATLGFWYLTSIVGSFFQRGDTARWTPYMEECCARLYELGYHRDDRNAVALIKMQLVFAKIYQNPWHGASDGQSHTAPPILYLKALELEVKSLEANLSVELGNSHFLRLHCLNIRSSLYKIGLVKSEHLSAFTNRDFNRLEYLFACAEAVRAFTDVYLGVSASDYHTMPIKAYMDLTSNLGILQMLSTFEHQDWNVDWLRNTISMPEVLGRLSARLLEVKSALNLDPGTLDRLDMFSQSSKKMTWIKMFVERSLGIPPSSTEASESRVNVPFTEGYDSMEGDFMGMMDDAWMQDILGPWNY</sequence>
<dbReference type="SUPFAM" id="SSF57701">
    <property type="entry name" value="Zn2/Cys6 DNA-binding domain"/>
    <property type="match status" value="1"/>
</dbReference>
<proteinExistence type="predicted"/>
<feature type="compositionally biased region" description="Polar residues" evidence="6">
    <location>
        <begin position="122"/>
        <end position="163"/>
    </location>
</feature>
<evidence type="ECO:0000256" key="6">
    <source>
        <dbReference type="SAM" id="MobiDB-lite"/>
    </source>
</evidence>
<dbReference type="Proteomes" id="UP000177625">
    <property type="component" value="Unassembled WGS sequence"/>
</dbReference>
<name>A0A1E1M2M0_RHYSE</name>
<dbReference type="PROSITE" id="PS00463">
    <property type="entry name" value="ZN2_CY6_FUNGAL_1"/>
    <property type="match status" value="1"/>
</dbReference>
<keyword evidence="3" id="KW-0238">DNA-binding</keyword>
<evidence type="ECO:0000313" key="8">
    <source>
        <dbReference type="EMBL" id="CZT43349.1"/>
    </source>
</evidence>
<evidence type="ECO:0000256" key="4">
    <source>
        <dbReference type="ARBA" id="ARBA00023163"/>
    </source>
</evidence>
<dbReference type="InterPro" id="IPR001138">
    <property type="entry name" value="Zn2Cys6_DnaBD"/>
</dbReference>
<feature type="domain" description="Zn(2)-C6 fungal-type" evidence="7">
    <location>
        <begin position="44"/>
        <end position="75"/>
    </location>
</feature>
<evidence type="ECO:0000256" key="2">
    <source>
        <dbReference type="ARBA" id="ARBA00023015"/>
    </source>
</evidence>
<feature type="region of interest" description="Disordered" evidence="6">
    <location>
        <begin position="121"/>
        <end position="166"/>
    </location>
</feature>
<keyword evidence="9" id="KW-1185">Reference proteome</keyword>
<dbReference type="InterPro" id="IPR036864">
    <property type="entry name" value="Zn2-C6_fun-type_DNA-bd_sf"/>
</dbReference>
<dbReference type="Gene3D" id="4.10.240.10">
    <property type="entry name" value="Zn(2)-C6 fungal-type DNA-binding domain"/>
    <property type="match status" value="1"/>
</dbReference>
<dbReference type="EMBL" id="FJVC01000121">
    <property type="protein sequence ID" value="CZT43349.1"/>
    <property type="molecule type" value="Genomic_DNA"/>
</dbReference>
<comment type="subcellular location">
    <subcellularLocation>
        <location evidence="1">Nucleus</location>
    </subcellularLocation>
</comment>
<evidence type="ECO:0000313" key="9">
    <source>
        <dbReference type="Proteomes" id="UP000177625"/>
    </source>
</evidence>
<dbReference type="PANTHER" id="PTHR31845">
    <property type="entry name" value="FINGER DOMAIN PROTEIN, PUTATIVE-RELATED"/>
    <property type="match status" value="1"/>
</dbReference>
<evidence type="ECO:0000256" key="1">
    <source>
        <dbReference type="ARBA" id="ARBA00004123"/>
    </source>
</evidence>
<organism evidence="8 9">
    <name type="scientific">Rhynchosporium secalis</name>
    <name type="common">Barley scald fungus</name>
    <dbReference type="NCBI Taxonomy" id="38038"/>
    <lineage>
        <taxon>Eukaryota</taxon>
        <taxon>Fungi</taxon>
        <taxon>Dikarya</taxon>
        <taxon>Ascomycota</taxon>
        <taxon>Pezizomycotina</taxon>
        <taxon>Leotiomycetes</taxon>
        <taxon>Helotiales</taxon>
        <taxon>Ploettnerulaceae</taxon>
        <taxon>Rhynchosporium</taxon>
    </lineage>
</organism>
<gene>
    <name evidence="8" type="ORF">RSE6_03375</name>
</gene>
<dbReference type="GO" id="GO:0000981">
    <property type="term" value="F:DNA-binding transcription factor activity, RNA polymerase II-specific"/>
    <property type="evidence" value="ECO:0007669"/>
    <property type="project" value="InterPro"/>
</dbReference>
<dbReference type="PANTHER" id="PTHR31845:SF32">
    <property type="entry name" value="MISCELLANEOUS ZN(II)2CYS6 TRANSCRIPTION FACTOR (EUROFUNG)-RELATED"/>
    <property type="match status" value="1"/>
</dbReference>
<dbReference type="GO" id="GO:0005634">
    <property type="term" value="C:nucleus"/>
    <property type="evidence" value="ECO:0007669"/>
    <property type="project" value="UniProtKB-SubCell"/>
</dbReference>
<dbReference type="GO" id="GO:0000976">
    <property type="term" value="F:transcription cis-regulatory region binding"/>
    <property type="evidence" value="ECO:0007669"/>
    <property type="project" value="TreeGrafter"/>
</dbReference>
<keyword evidence="2" id="KW-0805">Transcription regulation</keyword>
<accession>A0A1E1M2M0</accession>
<dbReference type="CDD" id="cd00067">
    <property type="entry name" value="GAL4"/>
    <property type="match status" value="1"/>
</dbReference>
<evidence type="ECO:0000256" key="5">
    <source>
        <dbReference type="ARBA" id="ARBA00023242"/>
    </source>
</evidence>
<evidence type="ECO:0000259" key="7">
    <source>
        <dbReference type="PROSITE" id="PS00463"/>
    </source>
</evidence>
<keyword evidence="4" id="KW-0804">Transcription</keyword>
<dbReference type="InterPro" id="IPR051089">
    <property type="entry name" value="prtT"/>
</dbReference>
<dbReference type="AlphaFoldDB" id="A0A1E1M2M0"/>
<keyword evidence="5" id="KW-0539">Nucleus</keyword>